<keyword evidence="10" id="KW-1185">Reference proteome</keyword>
<dbReference type="SMART" id="SM00906">
    <property type="entry name" value="Fungal_trans"/>
    <property type="match status" value="1"/>
</dbReference>
<dbReference type="PANTHER" id="PTHR47338:SF3">
    <property type="entry name" value="C6 FINGER DOMAIN TRANSCRIPTION FACTOR DBAA-RELATED"/>
    <property type="match status" value="1"/>
</dbReference>
<dbReference type="PANTHER" id="PTHR47338">
    <property type="entry name" value="ZN(II)2CYS6 TRANSCRIPTION FACTOR (EUROFUNG)-RELATED"/>
    <property type="match status" value="1"/>
</dbReference>
<evidence type="ECO:0000256" key="3">
    <source>
        <dbReference type="ARBA" id="ARBA00023015"/>
    </source>
</evidence>
<keyword evidence="2" id="KW-0479">Metal-binding</keyword>
<dbReference type="Proteomes" id="UP001304895">
    <property type="component" value="Unassembled WGS sequence"/>
</dbReference>
<keyword evidence="6" id="KW-0539">Nucleus</keyword>
<dbReference type="CDD" id="cd12148">
    <property type="entry name" value="fungal_TF_MHR"/>
    <property type="match status" value="1"/>
</dbReference>
<dbReference type="InterPro" id="IPR050815">
    <property type="entry name" value="TF_fung"/>
</dbReference>
<reference evidence="9" key="1">
    <citation type="journal article" date="2023" name="Mol. Phylogenet. Evol.">
        <title>Genome-scale phylogeny and comparative genomics of the fungal order Sordariales.</title>
        <authorList>
            <person name="Hensen N."/>
            <person name="Bonometti L."/>
            <person name="Westerberg I."/>
            <person name="Brannstrom I.O."/>
            <person name="Guillou S."/>
            <person name="Cros-Aarteil S."/>
            <person name="Calhoun S."/>
            <person name="Haridas S."/>
            <person name="Kuo A."/>
            <person name="Mondo S."/>
            <person name="Pangilinan J."/>
            <person name="Riley R."/>
            <person name="LaButti K."/>
            <person name="Andreopoulos B."/>
            <person name="Lipzen A."/>
            <person name="Chen C."/>
            <person name="Yan M."/>
            <person name="Daum C."/>
            <person name="Ng V."/>
            <person name="Clum A."/>
            <person name="Steindorff A."/>
            <person name="Ohm R.A."/>
            <person name="Martin F."/>
            <person name="Silar P."/>
            <person name="Natvig D.O."/>
            <person name="Lalanne C."/>
            <person name="Gautier V."/>
            <person name="Ament-Velasquez S.L."/>
            <person name="Kruys A."/>
            <person name="Hutchinson M.I."/>
            <person name="Powell A.J."/>
            <person name="Barry K."/>
            <person name="Miller A.N."/>
            <person name="Grigoriev I.V."/>
            <person name="Debuchy R."/>
            <person name="Gladieux P."/>
            <person name="Hiltunen Thoren M."/>
            <person name="Johannesson H."/>
        </authorList>
    </citation>
    <scope>NUCLEOTIDE SEQUENCE</scope>
    <source>
        <strain evidence="9">CBS 123565</strain>
    </source>
</reference>
<reference evidence="9" key="2">
    <citation type="submission" date="2023-05" db="EMBL/GenBank/DDBJ databases">
        <authorList>
            <consortium name="Lawrence Berkeley National Laboratory"/>
            <person name="Steindorff A."/>
            <person name="Hensen N."/>
            <person name="Bonometti L."/>
            <person name="Westerberg I."/>
            <person name="Brannstrom I.O."/>
            <person name="Guillou S."/>
            <person name="Cros-Aarteil S."/>
            <person name="Calhoun S."/>
            <person name="Haridas S."/>
            <person name="Kuo A."/>
            <person name="Mondo S."/>
            <person name="Pangilinan J."/>
            <person name="Riley R."/>
            <person name="Labutti K."/>
            <person name="Andreopoulos B."/>
            <person name="Lipzen A."/>
            <person name="Chen C."/>
            <person name="Yanf M."/>
            <person name="Daum C."/>
            <person name="Ng V."/>
            <person name="Clum A."/>
            <person name="Ohm R."/>
            <person name="Martin F."/>
            <person name="Silar P."/>
            <person name="Natvig D."/>
            <person name="Lalanne C."/>
            <person name="Gautier V."/>
            <person name="Ament-Velasquez S.L."/>
            <person name="Kruys A."/>
            <person name="Hutchinson M.I."/>
            <person name="Powell A.J."/>
            <person name="Barry K."/>
            <person name="Miller A.N."/>
            <person name="Grigoriev I.V."/>
            <person name="Debuchy R."/>
            <person name="Gladieux P."/>
            <person name="Thoren M.H."/>
            <person name="Johannesson H."/>
        </authorList>
    </citation>
    <scope>NUCLEOTIDE SEQUENCE</scope>
    <source>
        <strain evidence="9">CBS 123565</strain>
    </source>
</reference>
<protein>
    <recommendedName>
        <fullName evidence="8">Xylanolytic transcriptional activator regulatory domain-containing protein</fullName>
    </recommendedName>
</protein>
<evidence type="ECO:0000256" key="6">
    <source>
        <dbReference type="ARBA" id="ARBA00023242"/>
    </source>
</evidence>
<dbReference type="AlphaFoldDB" id="A0AAN6UC37"/>
<keyword evidence="4" id="KW-0238">DNA-binding</keyword>
<proteinExistence type="predicted"/>
<name>A0AAN6UC37_9PEZI</name>
<accession>A0AAN6UC37</accession>
<dbReference type="GO" id="GO:0003677">
    <property type="term" value="F:DNA binding"/>
    <property type="evidence" value="ECO:0007669"/>
    <property type="project" value="UniProtKB-KW"/>
</dbReference>
<comment type="caution">
    <text evidence="9">The sequence shown here is derived from an EMBL/GenBank/DDBJ whole genome shotgun (WGS) entry which is preliminary data.</text>
</comment>
<feature type="region of interest" description="Disordered" evidence="7">
    <location>
        <begin position="492"/>
        <end position="513"/>
    </location>
</feature>
<dbReference type="InterPro" id="IPR007219">
    <property type="entry name" value="XnlR_reg_dom"/>
</dbReference>
<comment type="subcellular location">
    <subcellularLocation>
        <location evidence="1">Nucleus</location>
    </subcellularLocation>
</comment>
<evidence type="ECO:0000259" key="8">
    <source>
        <dbReference type="SMART" id="SM00906"/>
    </source>
</evidence>
<feature type="region of interest" description="Disordered" evidence="7">
    <location>
        <begin position="61"/>
        <end position="91"/>
    </location>
</feature>
<evidence type="ECO:0000256" key="1">
    <source>
        <dbReference type="ARBA" id="ARBA00004123"/>
    </source>
</evidence>
<dbReference type="GO" id="GO:0005634">
    <property type="term" value="C:nucleus"/>
    <property type="evidence" value="ECO:0007669"/>
    <property type="project" value="UniProtKB-SubCell"/>
</dbReference>
<evidence type="ECO:0000256" key="4">
    <source>
        <dbReference type="ARBA" id="ARBA00023125"/>
    </source>
</evidence>
<evidence type="ECO:0000256" key="7">
    <source>
        <dbReference type="SAM" id="MobiDB-lite"/>
    </source>
</evidence>
<keyword evidence="5" id="KW-0804">Transcription</keyword>
<dbReference type="Pfam" id="PF04082">
    <property type="entry name" value="Fungal_trans"/>
    <property type="match status" value="1"/>
</dbReference>
<keyword evidence="3" id="KW-0805">Transcription regulation</keyword>
<dbReference type="GO" id="GO:0000981">
    <property type="term" value="F:DNA-binding transcription factor activity, RNA polymerase II-specific"/>
    <property type="evidence" value="ECO:0007669"/>
    <property type="project" value="InterPro"/>
</dbReference>
<gene>
    <name evidence="9" type="ORF">BT67DRAFT_411328</name>
</gene>
<evidence type="ECO:0000256" key="2">
    <source>
        <dbReference type="ARBA" id="ARBA00022723"/>
    </source>
</evidence>
<sequence>MGQACRANNRLARGPKKGDLKALRSRIAALERHLSTDRRDQILTILAGDSQMPAAAAESNLPVAGSAGGPGSAGSASEEDSPLYGSPRQQQQVWDGIHVQVPPMTPTPIPLSFATFKFPPTPPSPPKRTFVDDLMRADLDQLYFDRVHPNMPIFNHSRYFARSRQNSCVDGPHYILCLQYAMWALAMALSSQFDSSRELLYNETRQMLEGLDLTEDDMHSLRIEQVQAWLLVAYYEFARSNYRRASISAGRAFRLVQLARLHEVDSAEEDGDPVLTEERRRTFWVAYCLDRLISVRNSCPLTLIEEVICTRLPSPELAFQGGHPLQGCFLPQAIASGDHNLLSPLAELAILVTISGRALSHCQVSSVERASGSSSLDFWLRHEWLDGMLARTLDSLAMNMPMVSAMTNPMISFAFMMGHATTIYMCQIVEGSGMDVQCRPTVAECRDRATHASREIASLAKAHEHIGYFKAHIFLPLAVSIGASRLTADRQRGTEVPHTAGNTFQSPGLEGEGDCRPRDEFQCCMDALRKIQSFNSLAREHLAVLETQEFAMCGL</sequence>
<organism evidence="9 10">
    <name type="scientific">Trichocladium antarcticum</name>
    <dbReference type="NCBI Taxonomy" id="1450529"/>
    <lineage>
        <taxon>Eukaryota</taxon>
        <taxon>Fungi</taxon>
        <taxon>Dikarya</taxon>
        <taxon>Ascomycota</taxon>
        <taxon>Pezizomycotina</taxon>
        <taxon>Sordariomycetes</taxon>
        <taxon>Sordariomycetidae</taxon>
        <taxon>Sordariales</taxon>
        <taxon>Chaetomiaceae</taxon>
        <taxon>Trichocladium</taxon>
    </lineage>
</organism>
<evidence type="ECO:0000256" key="5">
    <source>
        <dbReference type="ARBA" id="ARBA00023163"/>
    </source>
</evidence>
<dbReference type="EMBL" id="MU853440">
    <property type="protein sequence ID" value="KAK4130230.1"/>
    <property type="molecule type" value="Genomic_DNA"/>
</dbReference>
<dbReference type="GO" id="GO:0008270">
    <property type="term" value="F:zinc ion binding"/>
    <property type="evidence" value="ECO:0007669"/>
    <property type="project" value="InterPro"/>
</dbReference>
<evidence type="ECO:0000313" key="9">
    <source>
        <dbReference type="EMBL" id="KAK4130230.1"/>
    </source>
</evidence>
<evidence type="ECO:0000313" key="10">
    <source>
        <dbReference type="Proteomes" id="UP001304895"/>
    </source>
</evidence>
<dbReference type="GO" id="GO:0006351">
    <property type="term" value="P:DNA-templated transcription"/>
    <property type="evidence" value="ECO:0007669"/>
    <property type="project" value="InterPro"/>
</dbReference>
<feature type="domain" description="Xylanolytic transcriptional activator regulatory" evidence="8">
    <location>
        <begin position="245"/>
        <end position="319"/>
    </location>
</feature>